<accession>F2NUZ9</accession>
<dbReference type="GO" id="GO:1904680">
    <property type="term" value="F:peptide transmembrane transporter activity"/>
    <property type="evidence" value="ECO:0007669"/>
    <property type="project" value="TreeGrafter"/>
</dbReference>
<evidence type="ECO:0000256" key="2">
    <source>
        <dbReference type="ARBA" id="ARBA00022448"/>
    </source>
</evidence>
<dbReference type="PIRSF" id="PIRSF002741">
    <property type="entry name" value="MppA"/>
    <property type="match status" value="1"/>
</dbReference>
<dbReference type="EMBL" id="CP002631">
    <property type="protein sequence ID" value="AEB13103.1"/>
    <property type="molecule type" value="Genomic_DNA"/>
</dbReference>
<dbReference type="GO" id="GO:0015833">
    <property type="term" value="P:peptide transport"/>
    <property type="evidence" value="ECO:0007669"/>
    <property type="project" value="TreeGrafter"/>
</dbReference>
<dbReference type="KEGG" id="tsu:Tresu_0137"/>
<evidence type="ECO:0000313" key="6">
    <source>
        <dbReference type="Proteomes" id="UP000006852"/>
    </source>
</evidence>
<evidence type="ECO:0000259" key="4">
    <source>
        <dbReference type="Pfam" id="PF00496"/>
    </source>
</evidence>
<dbReference type="GO" id="GO:0030288">
    <property type="term" value="C:outer membrane-bounded periplasmic space"/>
    <property type="evidence" value="ECO:0007669"/>
    <property type="project" value="UniProtKB-ARBA"/>
</dbReference>
<keyword evidence="3" id="KW-0732">Signal</keyword>
<dbReference type="Gene3D" id="3.10.105.10">
    <property type="entry name" value="Dipeptide-binding Protein, Domain 3"/>
    <property type="match status" value="1"/>
</dbReference>
<dbReference type="HOGENOM" id="CLU_017028_8_4_12"/>
<dbReference type="GO" id="GO:0043190">
    <property type="term" value="C:ATP-binding cassette (ABC) transporter complex"/>
    <property type="evidence" value="ECO:0007669"/>
    <property type="project" value="InterPro"/>
</dbReference>
<dbReference type="AlphaFoldDB" id="F2NUZ9"/>
<dbReference type="eggNOG" id="COG0747">
    <property type="taxonomic scope" value="Bacteria"/>
</dbReference>
<dbReference type="InterPro" id="IPR030678">
    <property type="entry name" value="Peptide/Ni-bd"/>
</dbReference>
<protein>
    <submittedName>
        <fullName evidence="5">ABC-type transporter, periplasmic subunit</fullName>
    </submittedName>
</protein>
<dbReference type="OrthoDB" id="9772924at2"/>
<gene>
    <name evidence="5" type="ordered locus">Tresu_0137</name>
</gene>
<dbReference type="RefSeq" id="WP_013700414.1">
    <property type="nucleotide sequence ID" value="NC_015385.1"/>
</dbReference>
<dbReference type="STRING" id="869209.Tresu_0137"/>
<dbReference type="Pfam" id="PF00496">
    <property type="entry name" value="SBP_bac_5"/>
    <property type="match status" value="1"/>
</dbReference>
<dbReference type="SUPFAM" id="SSF53850">
    <property type="entry name" value="Periplasmic binding protein-like II"/>
    <property type="match status" value="1"/>
</dbReference>
<dbReference type="GeneID" id="302997380"/>
<dbReference type="InterPro" id="IPR000914">
    <property type="entry name" value="SBP_5_dom"/>
</dbReference>
<dbReference type="PANTHER" id="PTHR30290">
    <property type="entry name" value="PERIPLASMIC BINDING COMPONENT OF ABC TRANSPORTER"/>
    <property type="match status" value="1"/>
</dbReference>
<dbReference type="Proteomes" id="UP000006852">
    <property type="component" value="Chromosome"/>
</dbReference>
<organism evidence="5 6">
    <name type="scientific">Treponema succinifaciens (strain ATCC 33096 / DSM 2489 / 6091)</name>
    <dbReference type="NCBI Taxonomy" id="869209"/>
    <lineage>
        <taxon>Bacteria</taxon>
        <taxon>Pseudomonadati</taxon>
        <taxon>Spirochaetota</taxon>
        <taxon>Spirochaetia</taxon>
        <taxon>Spirochaetales</taxon>
        <taxon>Treponemataceae</taxon>
        <taxon>Treponema</taxon>
    </lineage>
</organism>
<comment type="similarity">
    <text evidence="1">Belongs to the bacterial solute-binding protein 5 family.</text>
</comment>
<reference evidence="5 6" key="1">
    <citation type="journal article" date="2011" name="Stand. Genomic Sci.">
        <title>Complete genome sequence of Treponema succinifaciens type strain (6091).</title>
        <authorList>
            <person name="Han C."/>
            <person name="Gronow S."/>
            <person name="Teshima H."/>
            <person name="Lapidus A."/>
            <person name="Nolan M."/>
            <person name="Lucas S."/>
            <person name="Hammon N."/>
            <person name="Deshpande S."/>
            <person name="Cheng J.F."/>
            <person name="Zeytun A."/>
            <person name="Tapia R."/>
            <person name="Goodwin L."/>
            <person name="Pitluck S."/>
            <person name="Liolios K."/>
            <person name="Pagani I."/>
            <person name="Ivanova N."/>
            <person name="Mavromatis K."/>
            <person name="Mikhailova N."/>
            <person name="Huntemann M."/>
            <person name="Pati A."/>
            <person name="Chen A."/>
            <person name="Palaniappan K."/>
            <person name="Land M."/>
            <person name="Hauser L."/>
            <person name="Brambilla E.M."/>
            <person name="Rohde M."/>
            <person name="Goker M."/>
            <person name="Woyke T."/>
            <person name="Bristow J."/>
            <person name="Eisen J.A."/>
            <person name="Markowitz V."/>
            <person name="Hugenholtz P."/>
            <person name="Kyrpides N.C."/>
            <person name="Klenk H.P."/>
            <person name="Detter J.C."/>
        </authorList>
    </citation>
    <scope>NUCLEOTIDE SEQUENCE [LARGE SCALE GENOMIC DNA]</scope>
    <source>
        <strain evidence="6">ATCC 33096 / DSM 2489 / 6091</strain>
    </source>
</reference>
<reference evidence="6" key="2">
    <citation type="submission" date="2011-04" db="EMBL/GenBank/DDBJ databases">
        <title>The complete genome of chromosome of Treponema succinifaciens DSM 2489.</title>
        <authorList>
            <person name="Lucas S."/>
            <person name="Copeland A."/>
            <person name="Lapidus A."/>
            <person name="Bruce D."/>
            <person name="Goodwin L."/>
            <person name="Pitluck S."/>
            <person name="Peters L."/>
            <person name="Kyrpides N."/>
            <person name="Mavromatis K."/>
            <person name="Ivanova N."/>
            <person name="Ovchinnikova G."/>
            <person name="Teshima H."/>
            <person name="Detter J.C."/>
            <person name="Tapia R."/>
            <person name="Han C."/>
            <person name="Land M."/>
            <person name="Hauser L."/>
            <person name="Markowitz V."/>
            <person name="Cheng J.-F."/>
            <person name="Hugenholtz P."/>
            <person name="Woyke T."/>
            <person name="Wu D."/>
            <person name="Gronow S."/>
            <person name="Wellnitz S."/>
            <person name="Brambilla E."/>
            <person name="Klenk H.-P."/>
            <person name="Eisen J.A."/>
        </authorList>
    </citation>
    <scope>NUCLEOTIDE SEQUENCE [LARGE SCALE GENOMIC DNA]</scope>
    <source>
        <strain evidence="6">ATCC 33096 / DSM 2489 / 6091</strain>
    </source>
</reference>
<dbReference type="Gene3D" id="3.40.190.10">
    <property type="entry name" value="Periplasmic binding protein-like II"/>
    <property type="match status" value="1"/>
</dbReference>
<evidence type="ECO:0000256" key="1">
    <source>
        <dbReference type="ARBA" id="ARBA00005695"/>
    </source>
</evidence>
<name>F2NUZ9_TRES6</name>
<proteinExistence type="inferred from homology"/>
<dbReference type="PANTHER" id="PTHR30290:SF9">
    <property type="entry name" value="OLIGOPEPTIDE-BINDING PROTEIN APPA"/>
    <property type="match status" value="1"/>
</dbReference>
<feature type="domain" description="Solute-binding protein family 5" evidence="4">
    <location>
        <begin position="118"/>
        <end position="506"/>
    </location>
</feature>
<keyword evidence="2" id="KW-0813">Transport</keyword>
<dbReference type="Gene3D" id="3.90.76.10">
    <property type="entry name" value="Dipeptide-binding Protein, Domain 1"/>
    <property type="match status" value="1"/>
</dbReference>
<evidence type="ECO:0000256" key="3">
    <source>
        <dbReference type="ARBA" id="ARBA00022729"/>
    </source>
</evidence>
<dbReference type="PROSITE" id="PS51257">
    <property type="entry name" value="PROKAR_LIPOPROTEIN"/>
    <property type="match status" value="1"/>
</dbReference>
<evidence type="ECO:0000313" key="5">
    <source>
        <dbReference type="EMBL" id="AEB13103.1"/>
    </source>
</evidence>
<keyword evidence="6" id="KW-1185">Reference proteome</keyword>
<sequence>MKKTFALFLCVGLFFSCGQKSPEMTLEEIAEYKKNSGSLLLEKTLYKPWKGGGFADGTEGGEWFSSISADPKTFNQYIAERDAESAGIINQTLDSLVDYDNAEKKWFPKAAFFEVETNKKKNTLTVHYTLRENLYWTWYGSDKKVPVTSDDVVFWYNEIAGDPAFQSSGYSGQFVSMPDGTSARIECVKINNRQFDFVFPRIIADPLLATNMSFCPSFIYKKAKEEKGAEGVKDLFKASCNVREIPSMGRWYIAEYIPGQRIVYKKNPYYWEKDSQGKTTTYIDTKTVQIVGNPRTEYLLFKQGKMESYSPVPEEVDAVINGQKDSYKVFRSEGSIGTAMWTFNQNPKNRGKNFYSWFTKKEFRQAMSCLLNRERIIAQTYRGLAEPKYNFFPSVNPYYNEEITLKYRFDKEMSLRLLSKIGINQDSNGTMRDAFGNEISFDLAIPSSSATSNDMAQIVADECSSVGITVNVRQVDFQKLIELLTSTYDWQSVFIGLGANIFPTQGSNVWPSSGNLHLWYPEQKTPATEWEARIDHLYNEGSFTNDFNQAKKIWDEYQSIILEQCPIIYLVSMKTFFALQGKWDISNFFYDNMNGAMTERIFLSQIQ</sequence>
<dbReference type="InterPro" id="IPR039424">
    <property type="entry name" value="SBP_5"/>
</dbReference>